<dbReference type="GO" id="GO:0050661">
    <property type="term" value="F:NADP binding"/>
    <property type="evidence" value="ECO:0007669"/>
    <property type="project" value="InterPro"/>
</dbReference>
<dbReference type="InterPro" id="IPR000965">
    <property type="entry name" value="GPR_dom"/>
</dbReference>
<evidence type="ECO:0000256" key="3">
    <source>
        <dbReference type="ARBA" id="ARBA00022605"/>
    </source>
</evidence>
<name>A0A7S3E2H5_9CHLO</name>
<keyword evidence="6" id="KW-0560">Oxidoreductase</keyword>
<proteinExistence type="inferred from homology"/>
<dbReference type="GO" id="GO:0004350">
    <property type="term" value="F:glutamate-5-semialdehyde dehydrogenase activity"/>
    <property type="evidence" value="ECO:0007669"/>
    <property type="project" value="UniProtKB-EC"/>
</dbReference>
<keyword evidence="5" id="KW-0521">NADP</keyword>
<evidence type="ECO:0000256" key="7">
    <source>
        <dbReference type="ARBA" id="ARBA00049024"/>
    </source>
</evidence>
<sequence length="423" mass="44890">MADSMAREARSASRECQALGAEARTRALTAIAAALEANEASLLAENAKDLEAAKSMDIPPATLQRLKLKEGKIAQLAKGIRSLAASTDPVGRVLSRMQVAEGLSLEQVSAPLGVLMIIFEARPDALPQIASLAIRSGNGLLLKGGKEAAHSNRALHAVISDALHASGLPRALVQLVTTRDEIADLLKLDAYIDLVIPRGSGQLVRYIQDNTKIPVLGHADGVCHIFVDAQAAEDKALAVAVDAKVDYPAACNAVETVLFHRAAVEAGLAEKCMEALRGKDVQIFGGPRAAKELGLAPAPAAKHEYGDLALTVEIVESQNEAIDFIHANGSGHTESIITEDQAAADDFLRRVDSACVFHNASTRFSDGFRFGLGAEVGISTSRIHARGPVGVDGLLTTRWLMRGDGHVVNKDKDIDYLHKTLHL</sequence>
<dbReference type="NCBIfam" id="NF001221">
    <property type="entry name" value="PRK00197.1"/>
    <property type="match status" value="1"/>
</dbReference>
<dbReference type="EC" id="1.2.1.41" evidence="2"/>
<accession>A0A7S3E2H5</accession>
<organism evidence="9">
    <name type="scientific">Chloropicon laureae</name>
    <dbReference type="NCBI Taxonomy" id="464258"/>
    <lineage>
        <taxon>Eukaryota</taxon>
        <taxon>Viridiplantae</taxon>
        <taxon>Chlorophyta</taxon>
        <taxon>Chloropicophyceae</taxon>
        <taxon>Chloropicales</taxon>
        <taxon>Chloropicaceae</taxon>
        <taxon>Chloropicon</taxon>
    </lineage>
</organism>
<evidence type="ECO:0000256" key="4">
    <source>
        <dbReference type="ARBA" id="ARBA00022650"/>
    </source>
</evidence>
<dbReference type="GO" id="GO:0055129">
    <property type="term" value="P:L-proline biosynthetic process"/>
    <property type="evidence" value="ECO:0007669"/>
    <property type="project" value="UniProtKB-UniPathway"/>
</dbReference>
<gene>
    <name evidence="9" type="ORF">CLAU1311_LOCUS2612</name>
</gene>
<dbReference type="PROSITE" id="PS01223">
    <property type="entry name" value="PROA"/>
    <property type="match status" value="1"/>
</dbReference>
<dbReference type="InterPro" id="IPR016162">
    <property type="entry name" value="Ald_DH_N"/>
</dbReference>
<evidence type="ECO:0000313" key="9">
    <source>
        <dbReference type="EMBL" id="CAE0015567.1"/>
    </source>
</evidence>
<dbReference type="Pfam" id="PF00171">
    <property type="entry name" value="Aldedh"/>
    <property type="match status" value="1"/>
</dbReference>
<keyword evidence="3" id="KW-0028">Amino-acid biosynthesis</keyword>
<keyword evidence="4" id="KW-0641">Proline biosynthesis</keyword>
<dbReference type="InterPro" id="IPR016163">
    <property type="entry name" value="Ald_DH_C"/>
</dbReference>
<dbReference type="Gene3D" id="3.40.605.10">
    <property type="entry name" value="Aldehyde Dehydrogenase, Chain A, domain 1"/>
    <property type="match status" value="1"/>
</dbReference>
<dbReference type="Gene3D" id="3.40.309.10">
    <property type="entry name" value="Aldehyde Dehydrogenase, Chain A, domain 2"/>
    <property type="match status" value="1"/>
</dbReference>
<evidence type="ECO:0000256" key="1">
    <source>
        <dbReference type="ARBA" id="ARBA00004985"/>
    </source>
</evidence>
<dbReference type="CDD" id="cd07079">
    <property type="entry name" value="ALDH_F18-19_ProA-GPR"/>
    <property type="match status" value="1"/>
</dbReference>
<evidence type="ECO:0000256" key="6">
    <source>
        <dbReference type="ARBA" id="ARBA00023002"/>
    </source>
</evidence>
<dbReference type="PANTHER" id="PTHR11063">
    <property type="entry name" value="GLUTAMATE SEMIALDEHYDE DEHYDROGENASE"/>
    <property type="match status" value="1"/>
</dbReference>
<evidence type="ECO:0000256" key="2">
    <source>
        <dbReference type="ARBA" id="ARBA00013002"/>
    </source>
</evidence>
<dbReference type="NCBIfam" id="TIGR00407">
    <property type="entry name" value="proA"/>
    <property type="match status" value="1"/>
</dbReference>
<dbReference type="InterPro" id="IPR016161">
    <property type="entry name" value="Ald_DH/histidinol_DH"/>
</dbReference>
<dbReference type="EMBL" id="HBHU01004046">
    <property type="protein sequence ID" value="CAE0015567.1"/>
    <property type="molecule type" value="Transcribed_RNA"/>
</dbReference>
<protein>
    <recommendedName>
        <fullName evidence="2">glutamate-5-semialdehyde dehydrogenase</fullName>
        <ecNumber evidence="2">1.2.1.41</ecNumber>
    </recommendedName>
</protein>
<evidence type="ECO:0000256" key="5">
    <source>
        <dbReference type="ARBA" id="ARBA00022857"/>
    </source>
</evidence>
<comment type="catalytic activity">
    <reaction evidence="7">
        <text>L-glutamate 5-semialdehyde + phosphate + NADP(+) = L-glutamyl 5-phosphate + NADPH + H(+)</text>
        <dbReference type="Rhea" id="RHEA:19541"/>
        <dbReference type="ChEBI" id="CHEBI:15378"/>
        <dbReference type="ChEBI" id="CHEBI:43474"/>
        <dbReference type="ChEBI" id="CHEBI:57783"/>
        <dbReference type="ChEBI" id="CHEBI:58066"/>
        <dbReference type="ChEBI" id="CHEBI:58274"/>
        <dbReference type="ChEBI" id="CHEBI:58349"/>
        <dbReference type="EC" id="1.2.1.41"/>
    </reaction>
</comment>
<evidence type="ECO:0000259" key="8">
    <source>
        <dbReference type="Pfam" id="PF00171"/>
    </source>
</evidence>
<feature type="domain" description="Aldehyde dehydrogenase" evidence="8">
    <location>
        <begin position="2"/>
        <end position="276"/>
    </location>
</feature>
<dbReference type="InterPro" id="IPR012134">
    <property type="entry name" value="Glu-5-SA_DH"/>
</dbReference>
<dbReference type="HAMAP" id="MF_00412">
    <property type="entry name" value="ProA"/>
    <property type="match status" value="1"/>
</dbReference>
<dbReference type="PIRSF" id="PIRSF000151">
    <property type="entry name" value="GPR"/>
    <property type="match status" value="1"/>
</dbReference>
<dbReference type="AlphaFoldDB" id="A0A7S3E2H5"/>
<dbReference type="SUPFAM" id="SSF53720">
    <property type="entry name" value="ALDH-like"/>
    <property type="match status" value="1"/>
</dbReference>
<comment type="pathway">
    <text evidence="1">Amino-acid biosynthesis; L-proline biosynthesis; L-glutamate 5-semialdehyde from L-glutamate: step 2/2.</text>
</comment>
<dbReference type="InterPro" id="IPR015590">
    <property type="entry name" value="Aldehyde_DH_dom"/>
</dbReference>
<dbReference type="PANTHER" id="PTHR11063:SF8">
    <property type="entry name" value="DELTA-1-PYRROLINE-5-CARBOXYLATE SYNTHASE"/>
    <property type="match status" value="1"/>
</dbReference>
<reference evidence="9" key="1">
    <citation type="submission" date="2021-01" db="EMBL/GenBank/DDBJ databases">
        <authorList>
            <person name="Corre E."/>
            <person name="Pelletier E."/>
            <person name="Niang G."/>
            <person name="Scheremetjew M."/>
            <person name="Finn R."/>
            <person name="Kale V."/>
            <person name="Holt S."/>
            <person name="Cochrane G."/>
            <person name="Meng A."/>
            <person name="Brown T."/>
            <person name="Cohen L."/>
        </authorList>
    </citation>
    <scope>NUCLEOTIDE SEQUENCE</scope>
    <source>
        <strain evidence="9">RCC856</strain>
    </source>
</reference>
<dbReference type="UniPathway" id="UPA00098">
    <property type="reaction ID" value="UER00360"/>
</dbReference>
<dbReference type="InterPro" id="IPR020593">
    <property type="entry name" value="G-glutamylP_reductase_CS"/>
</dbReference>